<feature type="compositionally biased region" description="Polar residues" evidence="2">
    <location>
        <begin position="969"/>
        <end position="987"/>
    </location>
</feature>
<feature type="region of interest" description="Disordered" evidence="2">
    <location>
        <begin position="146"/>
        <end position="205"/>
    </location>
</feature>
<feature type="region of interest" description="Disordered" evidence="2">
    <location>
        <begin position="795"/>
        <end position="871"/>
    </location>
</feature>
<feature type="region of interest" description="Disordered" evidence="2">
    <location>
        <begin position="232"/>
        <end position="261"/>
    </location>
</feature>
<dbReference type="GO" id="GO:0005737">
    <property type="term" value="C:cytoplasm"/>
    <property type="evidence" value="ECO:0007669"/>
    <property type="project" value="TreeGrafter"/>
</dbReference>
<dbReference type="SMART" id="SM00027">
    <property type="entry name" value="EH"/>
    <property type="match status" value="1"/>
</dbReference>
<dbReference type="EnsemblMetazoa" id="AALB000031-RA">
    <property type="protein sequence ID" value="AALB000031-PA"/>
    <property type="gene ID" value="AALB000031"/>
</dbReference>
<dbReference type="RefSeq" id="XP_035777092.1">
    <property type="nucleotide sequence ID" value="XM_035921199.1"/>
</dbReference>
<keyword evidence="1" id="KW-0175">Coiled coil</keyword>
<reference evidence="3 4" key="1">
    <citation type="journal article" date="2017" name="G3 (Bethesda)">
        <title>The Physical Genome Mapping of Anopheles albimanus Corrected Scaffold Misassemblies and Identified Interarm Rearrangements in Genus Anopheles.</title>
        <authorList>
            <person name="Artemov G.N."/>
            <person name="Peery A.N."/>
            <person name="Jiang X."/>
            <person name="Tu Z."/>
            <person name="Stegniy V.N."/>
            <person name="Sharakhova M.V."/>
            <person name="Sharakhov I.V."/>
        </authorList>
    </citation>
    <scope>NUCLEOTIDE SEQUENCE [LARGE SCALE GENOMIC DNA]</scope>
    <source>
        <strain evidence="3 4">ALBI9_A</strain>
    </source>
</reference>
<name>A0A182F0Q8_ANOAL</name>
<feature type="compositionally biased region" description="Low complexity" evidence="2">
    <location>
        <begin position="947"/>
        <end position="968"/>
    </location>
</feature>
<dbReference type="STRING" id="7167.A0A182F0Q8"/>
<proteinExistence type="predicted"/>
<feature type="region of interest" description="Disordered" evidence="2">
    <location>
        <begin position="411"/>
        <end position="455"/>
    </location>
</feature>
<dbReference type="GO" id="GO:0016197">
    <property type="term" value="P:endosomal transport"/>
    <property type="evidence" value="ECO:0007669"/>
    <property type="project" value="TreeGrafter"/>
</dbReference>
<feature type="compositionally biased region" description="Gly residues" evidence="2">
    <location>
        <begin position="232"/>
        <end position="241"/>
    </location>
</feature>
<feature type="compositionally biased region" description="Low complexity" evidence="2">
    <location>
        <begin position="1076"/>
        <end position="1101"/>
    </location>
</feature>
<feature type="compositionally biased region" description="Low complexity" evidence="2">
    <location>
        <begin position="411"/>
        <end position="420"/>
    </location>
</feature>
<dbReference type="Pfam" id="PF12763">
    <property type="entry name" value="EH"/>
    <property type="match status" value="1"/>
</dbReference>
<evidence type="ECO:0008006" key="5">
    <source>
        <dbReference type="Google" id="ProtNLM"/>
    </source>
</evidence>
<feature type="compositionally biased region" description="Low complexity" evidence="2">
    <location>
        <begin position="539"/>
        <end position="557"/>
    </location>
</feature>
<dbReference type="Proteomes" id="UP000069272">
    <property type="component" value="Chromosome 2L"/>
</dbReference>
<dbReference type="GeneID" id="118458557"/>
<dbReference type="GO" id="GO:0005509">
    <property type="term" value="F:calcium ion binding"/>
    <property type="evidence" value="ECO:0007669"/>
    <property type="project" value="InterPro"/>
</dbReference>
<protein>
    <recommendedName>
        <fullName evidence="5">EF-hand domain-containing protein</fullName>
    </recommendedName>
</protein>
<accession>A0A182F0Q8</accession>
<reference evidence="3" key="2">
    <citation type="submission" date="2022-08" db="UniProtKB">
        <authorList>
            <consortium name="EnsemblMetazoa"/>
        </authorList>
    </citation>
    <scope>IDENTIFICATION</scope>
    <source>
        <strain evidence="3">STECLA/ALBI9_A</strain>
    </source>
</reference>
<evidence type="ECO:0000256" key="1">
    <source>
        <dbReference type="SAM" id="Coils"/>
    </source>
</evidence>
<dbReference type="SUPFAM" id="SSF47473">
    <property type="entry name" value="EF-hand"/>
    <property type="match status" value="2"/>
</dbReference>
<dbReference type="AlphaFoldDB" id="A0A182F0Q8"/>
<dbReference type="GO" id="GO:0006897">
    <property type="term" value="P:endocytosis"/>
    <property type="evidence" value="ECO:0007669"/>
    <property type="project" value="TreeGrafter"/>
</dbReference>
<dbReference type="VEuPathDB" id="VectorBase:AALB20_037923"/>
<feature type="compositionally biased region" description="Low complexity" evidence="2">
    <location>
        <begin position="431"/>
        <end position="452"/>
    </location>
</feature>
<feature type="compositionally biased region" description="Low complexity" evidence="2">
    <location>
        <begin position="518"/>
        <end position="528"/>
    </location>
</feature>
<feature type="coiled-coil region" evidence="1">
    <location>
        <begin position="1022"/>
        <end position="1056"/>
    </location>
</feature>
<feature type="compositionally biased region" description="Polar residues" evidence="2">
    <location>
        <begin position="914"/>
        <end position="926"/>
    </location>
</feature>
<feature type="region of interest" description="Disordered" evidence="2">
    <location>
        <begin position="697"/>
        <end position="765"/>
    </location>
</feature>
<feature type="compositionally biased region" description="Pro residues" evidence="2">
    <location>
        <begin position="806"/>
        <end position="816"/>
    </location>
</feature>
<feature type="region of interest" description="Disordered" evidence="2">
    <location>
        <begin position="511"/>
        <end position="557"/>
    </location>
</feature>
<feature type="compositionally biased region" description="Polar residues" evidence="2">
    <location>
        <begin position="166"/>
        <end position="185"/>
    </location>
</feature>
<organism evidence="3 4">
    <name type="scientific">Anopheles albimanus</name>
    <name type="common">New world malaria mosquito</name>
    <dbReference type="NCBI Taxonomy" id="7167"/>
    <lineage>
        <taxon>Eukaryota</taxon>
        <taxon>Metazoa</taxon>
        <taxon>Ecdysozoa</taxon>
        <taxon>Arthropoda</taxon>
        <taxon>Hexapoda</taxon>
        <taxon>Insecta</taxon>
        <taxon>Pterygota</taxon>
        <taxon>Neoptera</taxon>
        <taxon>Endopterygota</taxon>
        <taxon>Diptera</taxon>
        <taxon>Nematocera</taxon>
        <taxon>Culicoidea</taxon>
        <taxon>Culicidae</taxon>
        <taxon>Anophelinae</taxon>
        <taxon>Anopheles</taxon>
    </lineage>
</organism>
<feature type="region of interest" description="Disordered" evidence="2">
    <location>
        <begin position="945"/>
        <end position="987"/>
    </location>
</feature>
<dbReference type="PROSITE" id="PS50222">
    <property type="entry name" value="EF_HAND_2"/>
    <property type="match status" value="1"/>
</dbReference>
<dbReference type="Gene3D" id="1.10.238.10">
    <property type="entry name" value="EF-hand"/>
    <property type="match status" value="2"/>
</dbReference>
<evidence type="ECO:0000313" key="4">
    <source>
        <dbReference type="Proteomes" id="UP000069272"/>
    </source>
</evidence>
<dbReference type="InterPro" id="IPR000261">
    <property type="entry name" value="EH_dom"/>
</dbReference>
<feature type="compositionally biased region" description="Polar residues" evidence="2">
    <location>
        <begin position="247"/>
        <end position="261"/>
    </location>
</feature>
<feature type="compositionally biased region" description="Low complexity" evidence="2">
    <location>
        <begin position="861"/>
        <end position="870"/>
    </location>
</feature>
<dbReference type="CTD" id="34542"/>
<feature type="compositionally biased region" description="Gly residues" evidence="2">
    <location>
        <begin position="421"/>
        <end position="430"/>
    </location>
</feature>
<feature type="region of interest" description="Disordered" evidence="2">
    <location>
        <begin position="911"/>
        <end position="930"/>
    </location>
</feature>
<evidence type="ECO:0000256" key="2">
    <source>
        <dbReference type="SAM" id="MobiDB-lite"/>
    </source>
</evidence>
<dbReference type="CDD" id="cd00052">
    <property type="entry name" value="EH"/>
    <property type="match status" value="1"/>
</dbReference>
<dbReference type="InterPro" id="IPR002048">
    <property type="entry name" value="EF_hand_dom"/>
</dbReference>
<dbReference type="PROSITE" id="PS50031">
    <property type="entry name" value="EH"/>
    <property type="match status" value="1"/>
</dbReference>
<sequence length="1108" mass="117292">MDELSEAELRYYNDLFKICSETESGGKIPALKATSLFRSANLSNETINKITALVGIPQTALHLSRQQFYGCLKLIAAYQASVPLREEILTSSFNLPLPKFSWIDPIGTTTGSIDPVSNNAPALATAGTTERNGFVEVKHRSSLTSTVAGNHLPLSEPVSTIGGAAQDSSTSTGGELTNSDQPSTDSEVEHNDHEPASTAASSAMVTGSIARNERHNLVGMLKGGGVVMVGGTHPMGGGATTGGSPEAWSTASDSPTPTNSVAERPWANQNLWQGLVCEEQRQLLGTEEESSDRHSSDEEEEEQEIDLEYFYQISQTQKDYYLKQFRTIQPDIHGLVTGPVARVFFEKSRIPIDELRHIWQMCDVTRDGALNLAEFTAAMHLVVLRRNNIPVPASLPPCLLPKLLQHSLLQPGAPSSATVGGSEGSAGGSGSSAVATTITGGSATGANSNGGSITERSEPAEADLLHLESDDNVVDAKMTNRKRFVTKDYQRMVPVPDSLAFATATAAGTSVIPASHDSPPSGSISSGATGTGSGSVALATKGSGSSGSNTSSSSGAVTTAATVTVGGRKTPPNISPPILTQAATQQQHNYQAAPKQSLDTAVTPPNVGTKQQKEWNSTTKEWTKFMESPTSNVSSPGPKPVNFDLQRTTQAIVSDPQILHPVPMRVTPVGAEAIDSSSLVYSDANHATANLLVAAGQQSDEANPKQPTSSVQQQQSHHATPRDSLTNSSDLRAIQRPQPKKPPSKGVGAIPPPPQRESVGGSMLSSNDATMTISLDGSGYSGIVGGTVAASAVSTLAKKPSVEQQQPPPPLPPPRPSAHRHTRSSSLDLNKLKLGTSATPLKMPAPPEVPPRVNTPPAPPTDQQQTATTVAHHHHAFADFTHFPTTTGGYRGTVAVGDPGNITTIHLDAAGNMTHHSTPPRSSGTLPKSLVMHNTPRQSAFEVYRKPLSSQRSSQSPPQQQQQQQQPPLVTSRSVECSGGASAQPNSLAATDYDKRISALSDSLRQVRFKSADPPPVMPDVLKQLKEQNLLLLRICNDLSEELLHIQQKREDIRIKIELQEQILGGDSVGAMLATTSGPSSLPSSSTVTQHHAHHAQQQQQHCHHANL</sequence>
<dbReference type="VEuPathDB" id="VectorBase:AALB000031"/>
<feature type="compositionally biased region" description="Polar residues" evidence="2">
    <location>
        <begin position="697"/>
        <end position="730"/>
    </location>
</feature>
<feature type="region of interest" description="Disordered" evidence="2">
    <location>
        <begin position="582"/>
        <end position="612"/>
    </location>
</feature>
<dbReference type="PANTHER" id="PTHR11216">
    <property type="entry name" value="EH DOMAIN"/>
    <property type="match status" value="1"/>
</dbReference>
<feature type="region of interest" description="Disordered" evidence="2">
    <location>
        <begin position="284"/>
        <end position="303"/>
    </location>
</feature>
<dbReference type="InterPro" id="IPR011992">
    <property type="entry name" value="EF-hand-dom_pair"/>
</dbReference>
<dbReference type="PANTHER" id="PTHR11216:SF174">
    <property type="entry name" value="GH06923P"/>
    <property type="match status" value="1"/>
</dbReference>
<dbReference type="KEGG" id="aali:118458557"/>
<feature type="compositionally biased region" description="Pro residues" evidence="2">
    <location>
        <begin position="843"/>
        <end position="860"/>
    </location>
</feature>
<dbReference type="OrthoDB" id="10045710at2759"/>
<evidence type="ECO:0000313" key="3">
    <source>
        <dbReference type="EnsemblMetazoa" id="AALB000031-PA"/>
    </source>
</evidence>
<feature type="region of interest" description="Disordered" evidence="2">
    <location>
        <begin position="1076"/>
        <end position="1108"/>
    </location>
</feature>
<dbReference type="GO" id="GO:0005886">
    <property type="term" value="C:plasma membrane"/>
    <property type="evidence" value="ECO:0007669"/>
    <property type="project" value="TreeGrafter"/>
</dbReference>
<keyword evidence="4" id="KW-1185">Reference proteome</keyword>